<feature type="compositionally biased region" description="Basic and acidic residues" evidence="1">
    <location>
        <begin position="526"/>
        <end position="546"/>
    </location>
</feature>
<accession>A0A8U8CBM2</accession>
<feature type="region of interest" description="Disordered" evidence="1">
    <location>
        <begin position="289"/>
        <end position="427"/>
    </location>
</feature>
<reference evidence="2" key="2">
    <citation type="submission" date="2025-09" db="UniProtKB">
        <authorList>
            <consortium name="Ensembl"/>
        </authorList>
    </citation>
    <scope>IDENTIFICATION</scope>
</reference>
<sequence length="712" mass="73958">MSASPWDALEQDDHHQVQPPHLVGLAQAVDAADLALLVGVGEDAARRLLAGDGEHEVLAALGPDVLAQLGQEAGCPFLLDLRLLAQQLVLDGALLLLGHPLLVLLEVLALEGLEVEPGVGEGPDVGQQRLDEGVELILHGRAQQARAGLGWAGLPRWAPPAPVPAPAPAPGHRRWGTWPQGDPGSPGPAGMLRGRGGSRSRGAPVRPEQGWLSPCLSPLSPQPCPRYRHGPVPGGTATVSSPVSSQPHPRYRHSPVPGITTAPSPVPAQPRPSPLVPVHPPVLPPLPSGLGRLGPHPQRRSLLPTQRRCHRSPAPAIPGATELRPQQFPVPPPLPFPSPRSRCRWSPVPSRPLSQSPVPPVRVPGARPGPAAPGPSRPVRTIAAAHPGRRQLPVGPRRGRTGGRQAGTGGAHRAGGKGLTGTTGRRGRARGCGQCWGTLRCRGSRYRRDGPGWQRGVPVTGDGGIPVRGSVPVPGAGVCVCVCVCVCVGRGPGVPVCGGGGAAVGGSRSRRRRGRGARGATAAPFWHRDRSGRSQWERSARGERPPHWPARRGAWLYGRGLTEGGVARNWGGECAPRVQRGDRGRGGRGGGEGGLGPPGGAGPKLRGFAPKKAPSAWGTSTFGWGGPAAAPRARAKPSCKEGRARTPPGPGGFPGSRSPAAPATGAGRARIWPPAPAPWRPQRGTAQTRRFCPQNPGRGTRSQGFSPFPPPR</sequence>
<dbReference type="Ensembl" id="ENSCPVT00000028411.1">
    <property type="protein sequence ID" value="ENSCPVP00000027477.1"/>
    <property type="gene ID" value="ENSCPVG00000017465.1"/>
</dbReference>
<evidence type="ECO:0000313" key="2">
    <source>
        <dbReference type="Ensembl" id="ENSCPVP00000027477.1"/>
    </source>
</evidence>
<evidence type="ECO:0000256" key="1">
    <source>
        <dbReference type="SAM" id="MobiDB-lite"/>
    </source>
</evidence>
<feature type="compositionally biased region" description="Gly residues" evidence="1">
    <location>
        <begin position="402"/>
        <end position="421"/>
    </location>
</feature>
<feature type="region of interest" description="Disordered" evidence="1">
    <location>
        <begin position="164"/>
        <end position="272"/>
    </location>
</feature>
<reference evidence="2" key="1">
    <citation type="submission" date="2025-08" db="UniProtKB">
        <authorList>
            <consortium name="Ensembl"/>
        </authorList>
    </citation>
    <scope>IDENTIFICATION</scope>
</reference>
<evidence type="ECO:0000313" key="3">
    <source>
        <dbReference type="Proteomes" id="UP000694382"/>
    </source>
</evidence>
<feature type="compositionally biased region" description="Gly residues" evidence="1">
    <location>
        <begin position="587"/>
        <end position="602"/>
    </location>
</feature>
<dbReference type="AlphaFoldDB" id="A0A8U8CBM2"/>
<dbReference type="Proteomes" id="UP000694382">
    <property type="component" value="Unassembled WGS sequence"/>
</dbReference>
<feature type="compositionally biased region" description="Pro residues" evidence="1">
    <location>
        <begin position="328"/>
        <end position="338"/>
    </location>
</feature>
<feature type="region of interest" description="Disordered" evidence="1">
    <location>
        <begin position="501"/>
        <end position="547"/>
    </location>
</feature>
<organism evidence="2 3">
    <name type="scientific">Geospiza parvula</name>
    <name type="common">Small tree-finch</name>
    <name type="synonym">Camarhynchus parvulus</name>
    <dbReference type="NCBI Taxonomy" id="87175"/>
    <lineage>
        <taxon>Eukaryota</taxon>
        <taxon>Metazoa</taxon>
        <taxon>Chordata</taxon>
        <taxon>Craniata</taxon>
        <taxon>Vertebrata</taxon>
        <taxon>Euteleostomi</taxon>
        <taxon>Archelosauria</taxon>
        <taxon>Archosauria</taxon>
        <taxon>Dinosauria</taxon>
        <taxon>Saurischia</taxon>
        <taxon>Theropoda</taxon>
        <taxon>Coelurosauria</taxon>
        <taxon>Aves</taxon>
        <taxon>Neognathae</taxon>
        <taxon>Neoaves</taxon>
        <taxon>Telluraves</taxon>
        <taxon>Australaves</taxon>
        <taxon>Passeriformes</taxon>
        <taxon>Thraupidae</taxon>
        <taxon>Camarhynchus</taxon>
    </lineage>
</organism>
<feature type="region of interest" description="Disordered" evidence="1">
    <location>
        <begin position="572"/>
        <end position="712"/>
    </location>
</feature>
<proteinExistence type="predicted"/>
<feature type="compositionally biased region" description="Polar residues" evidence="1">
    <location>
        <begin position="237"/>
        <end position="247"/>
    </location>
</feature>
<feature type="compositionally biased region" description="Low complexity" evidence="1">
    <location>
        <begin position="655"/>
        <end position="672"/>
    </location>
</feature>
<protein>
    <submittedName>
        <fullName evidence="2">Uncharacterized protein</fullName>
    </submittedName>
</protein>
<name>A0A8U8CBM2_GEOPR</name>
<keyword evidence="3" id="KW-1185">Reference proteome</keyword>